<evidence type="ECO:0000313" key="6">
    <source>
        <dbReference type="EMBL" id="SFR35561.1"/>
    </source>
</evidence>
<keyword evidence="3" id="KW-0862">Zinc</keyword>
<comment type="similarity">
    <text evidence="1">Belongs to the Gfa family.</text>
</comment>
<dbReference type="AlphaFoldDB" id="A0A1I6G078"/>
<keyword evidence="2" id="KW-0479">Metal-binding</keyword>
<evidence type="ECO:0000313" key="7">
    <source>
        <dbReference type="Proteomes" id="UP000199478"/>
    </source>
</evidence>
<dbReference type="GO" id="GO:0016846">
    <property type="term" value="F:carbon-sulfur lyase activity"/>
    <property type="evidence" value="ECO:0007669"/>
    <property type="project" value="InterPro"/>
</dbReference>
<dbReference type="PANTHER" id="PTHR33337">
    <property type="entry name" value="GFA DOMAIN-CONTAINING PROTEIN"/>
    <property type="match status" value="1"/>
</dbReference>
<sequence length="127" mass="14043">MAHQGSCMCGAVAFTIDGDIATGNACHCTSCRKQSGHYWASIDVPRTALAIQDADHIRWYQSSEKVRRGFCDTCGSTLFWDPVFQDWTSVAIGALDSPTQMRLSLHIYVSEKGDYYDIADGLPQNET</sequence>
<dbReference type="Pfam" id="PF04828">
    <property type="entry name" value="GFA"/>
    <property type="match status" value="1"/>
</dbReference>
<dbReference type="GO" id="GO:0046872">
    <property type="term" value="F:metal ion binding"/>
    <property type="evidence" value="ECO:0007669"/>
    <property type="project" value="UniProtKB-KW"/>
</dbReference>
<reference evidence="7" key="1">
    <citation type="submission" date="2016-10" db="EMBL/GenBank/DDBJ databases">
        <authorList>
            <person name="Varghese N."/>
            <person name="Submissions S."/>
        </authorList>
    </citation>
    <scope>NUCLEOTIDE SEQUENCE [LARGE SCALE GENOMIC DNA]</scope>
    <source>
        <strain evidence="7">DSM 26879</strain>
    </source>
</reference>
<dbReference type="Gene3D" id="3.90.1590.10">
    <property type="entry name" value="glutathione-dependent formaldehyde- activating enzyme (gfa)"/>
    <property type="match status" value="1"/>
</dbReference>
<keyword evidence="4" id="KW-0456">Lyase</keyword>
<keyword evidence="7" id="KW-1185">Reference proteome</keyword>
<gene>
    <name evidence="6" type="ORF">SAMN04488005_0834</name>
</gene>
<proteinExistence type="inferred from homology"/>
<dbReference type="SUPFAM" id="SSF51316">
    <property type="entry name" value="Mss4-like"/>
    <property type="match status" value="1"/>
</dbReference>
<dbReference type="InterPro" id="IPR011057">
    <property type="entry name" value="Mss4-like_sf"/>
</dbReference>
<organism evidence="6 7">
    <name type="scientific">Yoonia tamlensis</name>
    <dbReference type="NCBI Taxonomy" id="390270"/>
    <lineage>
        <taxon>Bacteria</taxon>
        <taxon>Pseudomonadati</taxon>
        <taxon>Pseudomonadota</taxon>
        <taxon>Alphaproteobacteria</taxon>
        <taxon>Rhodobacterales</taxon>
        <taxon>Paracoccaceae</taxon>
        <taxon>Yoonia</taxon>
    </lineage>
</organism>
<dbReference type="PANTHER" id="PTHR33337:SF40">
    <property type="entry name" value="CENP-V_GFA DOMAIN-CONTAINING PROTEIN-RELATED"/>
    <property type="match status" value="1"/>
</dbReference>
<evidence type="ECO:0000259" key="5">
    <source>
        <dbReference type="PROSITE" id="PS51891"/>
    </source>
</evidence>
<dbReference type="EMBL" id="FOYP01000001">
    <property type="protein sequence ID" value="SFR35561.1"/>
    <property type="molecule type" value="Genomic_DNA"/>
</dbReference>
<name>A0A1I6G078_9RHOB</name>
<accession>A0A1I6G078</accession>
<dbReference type="PROSITE" id="PS51891">
    <property type="entry name" value="CENP_V_GFA"/>
    <property type="match status" value="1"/>
</dbReference>
<dbReference type="InterPro" id="IPR006913">
    <property type="entry name" value="CENP-V/GFA"/>
</dbReference>
<feature type="domain" description="CENP-V/GFA" evidence="5">
    <location>
        <begin position="3"/>
        <end position="117"/>
    </location>
</feature>
<dbReference type="OrthoDB" id="9807246at2"/>
<evidence type="ECO:0000256" key="4">
    <source>
        <dbReference type="ARBA" id="ARBA00023239"/>
    </source>
</evidence>
<dbReference type="RefSeq" id="WP_090196799.1">
    <property type="nucleotide sequence ID" value="NZ_FOYP01000001.1"/>
</dbReference>
<evidence type="ECO:0000256" key="2">
    <source>
        <dbReference type="ARBA" id="ARBA00022723"/>
    </source>
</evidence>
<dbReference type="Proteomes" id="UP000199478">
    <property type="component" value="Unassembled WGS sequence"/>
</dbReference>
<dbReference type="STRING" id="390270.SAMN04488005_0834"/>
<protein>
    <submittedName>
        <fullName evidence="6">Uncharacterized conserved protein</fullName>
    </submittedName>
</protein>
<evidence type="ECO:0000256" key="3">
    <source>
        <dbReference type="ARBA" id="ARBA00022833"/>
    </source>
</evidence>
<evidence type="ECO:0000256" key="1">
    <source>
        <dbReference type="ARBA" id="ARBA00005495"/>
    </source>
</evidence>